<evidence type="ECO:0000313" key="8">
    <source>
        <dbReference type="Proteomes" id="UP000239649"/>
    </source>
</evidence>
<keyword evidence="8" id="KW-1185">Reference proteome</keyword>
<keyword evidence="3" id="KW-0812">Transmembrane</keyword>
<dbReference type="EMBL" id="LHPF02000029">
    <property type="protein sequence ID" value="PSC69131.1"/>
    <property type="molecule type" value="Genomic_DNA"/>
</dbReference>
<reference evidence="6" key="2">
    <citation type="submission" date="2018-02" db="EMBL/GenBank/DDBJ databases">
        <authorList>
            <person name="Cohen D.B."/>
            <person name="Kent A.D."/>
        </authorList>
    </citation>
    <scope>NUCLEOTIDE SEQUENCE</scope>
    <source>
        <strain evidence="6">SAG 241.80</strain>
    </source>
</reference>
<dbReference type="OrthoDB" id="10267969at2759"/>
<organism evidence="6 8">
    <name type="scientific">Micractinium conductrix</name>
    <dbReference type="NCBI Taxonomy" id="554055"/>
    <lineage>
        <taxon>Eukaryota</taxon>
        <taxon>Viridiplantae</taxon>
        <taxon>Chlorophyta</taxon>
        <taxon>core chlorophytes</taxon>
        <taxon>Trebouxiophyceae</taxon>
        <taxon>Chlorellales</taxon>
        <taxon>Chlorellaceae</taxon>
        <taxon>Chlorella clade</taxon>
        <taxon>Micractinium</taxon>
    </lineage>
</organism>
<reference evidence="6 8" key="1">
    <citation type="journal article" date="2018" name="Plant J.">
        <title>Genome sequences of Chlorella sorokiniana UTEX 1602 and Micractinium conductrix SAG 241.80: implications to maltose excretion by a green alga.</title>
        <authorList>
            <person name="Arriola M.B."/>
            <person name="Velmurugan N."/>
            <person name="Zhang Y."/>
            <person name="Plunkett M.H."/>
            <person name="Hondzo H."/>
            <person name="Barney B.M."/>
        </authorList>
    </citation>
    <scope>NUCLEOTIDE SEQUENCE [LARGE SCALE GENOMIC DNA]</scope>
    <source>
        <strain evidence="6 8">SAG 241.80</strain>
    </source>
</reference>
<evidence type="ECO:0000256" key="2">
    <source>
        <dbReference type="ARBA" id="ARBA00006824"/>
    </source>
</evidence>
<name>A0A2P6V4W2_9CHLO</name>
<dbReference type="Pfam" id="PF04117">
    <property type="entry name" value="Mpv17_PMP22"/>
    <property type="match status" value="2"/>
</dbReference>
<gene>
    <name evidence="6" type="ORF">C2E20_7370</name>
</gene>
<evidence type="ECO:0000256" key="4">
    <source>
        <dbReference type="ARBA" id="ARBA00022989"/>
    </source>
</evidence>
<evidence type="ECO:0000313" key="7">
    <source>
        <dbReference type="EMBL" id="PSC69131.1"/>
    </source>
</evidence>
<sequence length="353" mass="39255">MSGGVLELAWRRYTTQLERRPLVTKSVTAGTMAGLSDLLAQRLTASAGSTFNWRRTLAIALYGGLWAGPASHYWQAFLEKLFPNKKDPLRSLKKVAVDQLTFGPFVNALFMSYMSAVVEGRSLAATRAKVSHEFTAVQARSWRVWPLASFVSQQYVPLQLRVLWLNCVAFLWSTFLILRSSGVASRPALLAAAVKLKRCLLLACFGLVWYGPSNHAWQAVLTRLFPPPATRSALHATWRLLQRVGLDQLVYAPVNNCLMIFYVALVADQRGFAAARAKAVAELPGVQARGWRVWPLIQLVNQSLIPLELRVLCNNACAVAWTSFVILRAQRGAALRKLPVYSLSTWQLTDKAS</sequence>
<keyword evidence="4" id="KW-1133">Transmembrane helix</keyword>
<dbReference type="PANTHER" id="PTHR11266">
    <property type="entry name" value="PEROXISOMAL MEMBRANE PROTEIN 2, PXMP2 MPV17"/>
    <property type="match status" value="1"/>
</dbReference>
<dbReference type="STRING" id="554055.A0A2P6V4W2"/>
<evidence type="ECO:0000313" key="6">
    <source>
        <dbReference type="EMBL" id="PSC69130.1"/>
    </source>
</evidence>
<dbReference type="PANTHER" id="PTHR11266:SF46">
    <property type="entry name" value="OS08G0566900 PROTEIN"/>
    <property type="match status" value="1"/>
</dbReference>
<comment type="similarity">
    <text evidence="2">Belongs to the peroxisomal membrane protein PXMP2/4 family.</text>
</comment>
<keyword evidence="5" id="KW-0472">Membrane</keyword>
<comment type="subcellular location">
    <subcellularLocation>
        <location evidence="1">Membrane</location>
        <topology evidence="1">Multi-pass membrane protein</topology>
    </subcellularLocation>
</comment>
<dbReference type="Proteomes" id="UP000239649">
    <property type="component" value="Unassembled WGS sequence"/>
</dbReference>
<evidence type="ECO:0000256" key="1">
    <source>
        <dbReference type="ARBA" id="ARBA00004141"/>
    </source>
</evidence>
<dbReference type="AlphaFoldDB" id="A0A2P6V4W2"/>
<evidence type="ECO:0000256" key="5">
    <source>
        <dbReference type="ARBA" id="ARBA00023136"/>
    </source>
</evidence>
<dbReference type="GO" id="GO:0016020">
    <property type="term" value="C:membrane"/>
    <property type="evidence" value="ECO:0007669"/>
    <property type="project" value="UniProtKB-SubCell"/>
</dbReference>
<comment type="caution">
    <text evidence="6">The sequence shown here is derived from an EMBL/GenBank/DDBJ whole genome shotgun (WGS) entry which is preliminary data.</text>
</comment>
<evidence type="ECO:0000256" key="3">
    <source>
        <dbReference type="ARBA" id="ARBA00022692"/>
    </source>
</evidence>
<dbReference type="EMBL" id="LHPF02000029">
    <property type="protein sequence ID" value="PSC69130.1"/>
    <property type="molecule type" value="Genomic_DNA"/>
</dbReference>
<proteinExistence type="inferred from homology"/>
<protein>
    <submittedName>
        <fullName evidence="7">Peroxisomal membrane PMP22 isoform A</fullName>
    </submittedName>
    <submittedName>
        <fullName evidence="6">Peroxisomal membrane PMP22 isoform B</fullName>
    </submittedName>
</protein>
<accession>A0A2P6V4W2</accession>
<dbReference type="InterPro" id="IPR007248">
    <property type="entry name" value="Mpv17_PMP22"/>
</dbReference>
<dbReference type="GO" id="GO:0005737">
    <property type="term" value="C:cytoplasm"/>
    <property type="evidence" value="ECO:0007669"/>
    <property type="project" value="TreeGrafter"/>
</dbReference>